<feature type="compositionally biased region" description="Basic and acidic residues" evidence="1">
    <location>
        <begin position="1"/>
        <end position="20"/>
    </location>
</feature>
<name>A0ABQ7EZK2_BRACR</name>
<proteinExistence type="predicted"/>
<organism evidence="2 3">
    <name type="scientific">Brassica cretica</name>
    <name type="common">Mustard</name>
    <dbReference type="NCBI Taxonomy" id="69181"/>
    <lineage>
        <taxon>Eukaryota</taxon>
        <taxon>Viridiplantae</taxon>
        <taxon>Streptophyta</taxon>
        <taxon>Embryophyta</taxon>
        <taxon>Tracheophyta</taxon>
        <taxon>Spermatophyta</taxon>
        <taxon>Magnoliopsida</taxon>
        <taxon>eudicotyledons</taxon>
        <taxon>Gunneridae</taxon>
        <taxon>Pentapetalae</taxon>
        <taxon>rosids</taxon>
        <taxon>malvids</taxon>
        <taxon>Brassicales</taxon>
        <taxon>Brassicaceae</taxon>
        <taxon>Brassiceae</taxon>
        <taxon>Brassica</taxon>
    </lineage>
</organism>
<keyword evidence="3" id="KW-1185">Reference proteome</keyword>
<dbReference type="EMBL" id="QGKV02000297">
    <property type="protein sequence ID" value="KAF3608420.1"/>
    <property type="molecule type" value="Genomic_DNA"/>
</dbReference>
<evidence type="ECO:0000256" key="1">
    <source>
        <dbReference type="SAM" id="MobiDB-lite"/>
    </source>
</evidence>
<evidence type="ECO:0000313" key="3">
    <source>
        <dbReference type="Proteomes" id="UP000266723"/>
    </source>
</evidence>
<sequence length="51" mass="5537">MITERLDRGSTLRLQGRLEGRGGNNPATGEALRAISIAEERSHERKGSSSD</sequence>
<reference evidence="2 3" key="1">
    <citation type="journal article" date="2020" name="BMC Genomics">
        <title>Intraspecific diversification of the crop wild relative Brassica cretica Lam. using demographic model selection.</title>
        <authorList>
            <person name="Kioukis A."/>
            <person name="Michalopoulou V.A."/>
            <person name="Briers L."/>
            <person name="Pirintsos S."/>
            <person name="Studholme D.J."/>
            <person name="Pavlidis P."/>
            <person name="Sarris P.F."/>
        </authorList>
    </citation>
    <scope>NUCLEOTIDE SEQUENCE [LARGE SCALE GENOMIC DNA]</scope>
    <source>
        <strain evidence="3">cv. PFS-1207/04</strain>
    </source>
</reference>
<evidence type="ECO:0000313" key="2">
    <source>
        <dbReference type="EMBL" id="KAF3608420.1"/>
    </source>
</evidence>
<feature type="region of interest" description="Disordered" evidence="1">
    <location>
        <begin position="1"/>
        <end position="30"/>
    </location>
</feature>
<gene>
    <name evidence="2" type="ORF">DY000_02046024</name>
</gene>
<comment type="caution">
    <text evidence="2">The sequence shown here is derived from an EMBL/GenBank/DDBJ whole genome shotgun (WGS) entry which is preliminary data.</text>
</comment>
<accession>A0ABQ7EZK2</accession>
<evidence type="ECO:0008006" key="4">
    <source>
        <dbReference type="Google" id="ProtNLM"/>
    </source>
</evidence>
<protein>
    <recommendedName>
        <fullName evidence="4">Single-stranded DNA-binding protein</fullName>
    </recommendedName>
</protein>
<dbReference type="Proteomes" id="UP000266723">
    <property type="component" value="Unassembled WGS sequence"/>
</dbReference>